<dbReference type="GO" id="GO:0004766">
    <property type="term" value="F:spermidine synthase activity"/>
    <property type="evidence" value="ECO:0007669"/>
    <property type="project" value="TreeGrafter"/>
</dbReference>
<evidence type="ECO:0000313" key="1">
    <source>
        <dbReference type="EMBL" id="KAJ1370743.1"/>
    </source>
</evidence>
<comment type="caution">
    <text evidence="1">The sequence shown here is derived from an EMBL/GenBank/DDBJ whole genome shotgun (WGS) entry which is preliminary data.</text>
</comment>
<dbReference type="PANTHER" id="PTHR11558:SF11">
    <property type="entry name" value="SPERMIDINE SYNTHASE"/>
    <property type="match status" value="1"/>
</dbReference>
<dbReference type="GO" id="GO:0005829">
    <property type="term" value="C:cytosol"/>
    <property type="evidence" value="ECO:0007669"/>
    <property type="project" value="TreeGrafter"/>
</dbReference>
<dbReference type="Pfam" id="PF01564">
    <property type="entry name" value="Spermine_synth"/>
    <property type="match status" value="1"/>
</dbReference>
<dbReference type="EMBL" id="JAHQIW010006847">
    <property type="protein sequence ID" value="KAJ1370743.1"/>
    <property type="molecule type" value="Genomic_DNA"/>
</dbReference>
<accession>A0AAD5R7B6</accession>
<dbReference type="Gene3D" id="3.40.50.150">
    <property type="entry name" value="Vaccinia Virus protein VP39"/>
    <property type="match status" value="1"/>
</dbReference>
<dbReference type="PANTHER" id="PTHR11558">
    <property type="entry name" value="SPERMIDINE/SPERMINE SYNTHASE"/>
    <property type="match status" value="1"/>
</dbReference>
<sequence>MKGSLSMTSAYLKLPKKLVKSELDTRKWKVDFDIAPYGPSRTMANEIFANGSISRANTSNTHVLVLGLGGGLLSGYLHQNFPQMKITAVDISPTVVSMAKKWFSLEPDERYQVVVEDGVQYLRRSVQQGLRFDAIVLDACFMESELDLTCPAKVFLSDEPIENMATLLGQRVFFSIEKKCYYIDVVINARVSLGVLTVNFLYRSKIAKDKALEKFHKFFKYDKEVDLRPFRNYVHTFTQFEAPRSREDKTMERSFA</sequence>
<proteinExistence type="predicted"/>
<dbReference type="SUPFAM" id="SSF53335">
    <property type="entry name" value="S-adenosyl-L-methionine-dependent methyltransferases"/>
    <property type="match status" value="1"/>
</dbReference>
<keyword evidence="2" id="KW-1185">Reference proteome</keyword>
<evidence type="ECO:0008006" key="3">
    <source>
        <dbReference type="Google" id="ProtNLM"/>
    </source>
</evidence>
<evidence type="ECO:0000313" key="2">
    <source>
        <dbReference type="Proteomes" id="UP001196413"/>
    </source>
</evidence>
<dbReference type="CDD" id="cd02440">
    <property type="entry name" value="AdoMet_MTases"/>
    <property type="match status" value="1"/>
</dbReference>
<name>A0AAD5R7B6_PARTN</name>
<dbReference type="AlphaFoldDB" id="A0AAD5R7B6"/>
<dbReference type="Proteomes" id="UP001196413">
    <property type="component" value="Unassembled WGS sequence"/>
</dbReference>
<protein>
    <recommendedName>
        <fullName evidence="3">Methyltransferase domain-containing protein</fullName>
    </recommendedName>
</protein>
<dbReference type="InterPro" id="IPR001045">
    <property type="entry name" value="Spermi_synthase"/>
</dbReference>
<organism evidence="1 2">
    <name type="scientific">Parelaphostrongylus tenuis</name>
    <name type="common">Meningeal worm</name>
    <dbReference type="NCBI Taxonomy" id="148309"/>
    <lineage>
        <taxon>Eukaryota</taxon>
        <taxon>Metazoa</taxon>
        <taxon>Ecdysozoa</taxon>
        <taxon>Nematoda</taxon>
        <taxon>Chromadorea</taxon>
        <taxon>Rhabditida</taxon>
        <taxon>Rhabditina</taxon>
        <taxon>Rhabditomorpha</taxon>
        <taxon>Strongyloidea</taxon>
        <taxon>Metastrongylidae</taxon>
        <taxon>Parelaphostrongylus</taxon>
    </lineage>
</organism>
<dbReference type="InterPro" id="IPR029063">
    <property type="entry name" value="SAM-dependent_MTases_sf"/>
</dbReference>
<gene>
    <name evidence="1" type="ORF">KIN20_032547</name>
</gene>
<dbReference type="GO" id="GO:0008295">
    <property type="term" value="P:spermidine biosynthetic process"/>
    <property type="evidence" value="ECO:0007669"/>
    <property type="project" value="TreeGrafter"/>
</dbReference>
<reference evidence="1" key="1">
    <citation type="submission" date="2021-06" db="EMBL/GenBank/DDBJ databases">
        <title>Parelaphostrongylus tenuis whole genome reference sequence.</title>
        <authorList>
            <person name="Garwood T.J."/>
            <person name="Larsen P.A."/>
            <person name="Fountain-Jones N.M."/>
            <person name="Garbe J.R."/>
            <person name="Macchietto M.G."/>
            <person name="Kania S.A."/>
            <person name="Gerhold R.W."/>
            <person name="Richards J.E."/>
            <person name="Wolf T.M."/>
        </authorList>
    </citation>
    <scope>NUCLEOTIDE SEQUENCE</scope>
    <source>
        <strain evidence="1">MNPRO001-30</strain>
        <tissue evidence="1">Meninges</tissue>
    </source>
</reference>